<reference evidence="1" key="1">
    <citation type="journal article" date="2021" name="Proc. Natl. Acad. Sci. U.S.A.">
        <title>A Catalog of Tens of Thousands of Viruses from Human Metagenomes Reveals Hidden Associations with Chronic Diseases.</title>
        <authorList>
            <person name="Tisza M.J."/>
            <person name="Buck C.B."/>
        </authorList>
    </citation>
    <scope>NUCLEOTIDE SEQUENCE</scope>
    <source>
        <strain evidence="1">Ct3mI7</strain>
    </source>
</reference>
<dbReference type="EMBL" id="BK015664">
    <property type="protein sequence ID" value="DAE18843.1"/>
    <property type="molecule type" value="Genomic_DNA"/>
</dbReference>
<sequence length="57" mass="6606">MKITECSGEGQGSCKRCSDNGKWNRYWMCFLYEIEGVQGCYCRDCVKDIKNENSKPN</sequence>
<name>A0A8S5QJ42_9CAUD</name>
<evidence type="ECO:0000313" key="1">
    <source>
        <dbReference type="EMBL" id="DAE18843.1"/>
    </source>
</evidence>
<organism evidence="1">
    <name type="scientific">Myoviridae sp. ct3mI7</name>
    <dbReference type="NCBI Taxonomy" id="2825028"/>
    <lineage>
        <taxon>Viruses</taxon>
        <taxon>Duplodnaviria</taxon>
        <taxon>Heunggongvirae</taxon>
        <taxon>Uroviricota</taxon>
        <taxon>Caudoviricetes</taxon>
    </lineage>
</organism>
<protein>
    <submittedName>
        <fullName evidence="1">Uncharacterized protein</fullName>
    </submittedName>
</protein>
<proteinExistence type="predicted"/>
<accession>A0A8S5QJ42</accession>